<dbReference type="GO" id="GO:0016787">
    <property type="term" value="F:hydrolase activity"/>
    <property type="evidence" value="ECO:0007669"/>
    <property type="project" value="UniProtKB-KW"/>
</dbReference>
<keyword evidence="2" id="KW-1185">Reference proteome</keyword>
<dbReference type="OrthoDB" id="345573at2"/>
<dbReference type="SUPFAM" id="SSF53474">
    <property type="entry name" value="alpha/beta-Hydrolases"/>
    <property type="match status" value="1"/>
</dbReference>
<organism evidence="1 2">
    <name type="scientific">Ramlibacter henchirensis</name>
    <dbReference type="NCBI Taxonomy" id="204072"/>
    <lineage>
        <taxon>Bacteria</taxon>
        <taxon>Pseudomonadati</taxon>
        <taxon>Pseudomonadota</taxon>
        <taxon>Betaproteobacteria</taxon>
        <taxon>Burkholderiales</taxon>
        <taxon>Comamonadaceae</taxon>
        <taxon>Ramlibacter</taxon>
    </lineage>
</organism>
<name>A0A4Z0BQT0_9BURK</name>
<comment type="caution">
    <text evidence="1">The sequence shown here is derived from an EMBL/GenBank/DDBJ whole genome shotgun (WGS) entry which is preliminary data.</text>
</comment>
<reference evidence="1 2" key="1">
    <citation type="submission" date="2019-03" db="EMBL/GenBank/DDBJ databases">
        <title>Ramlibacter henchirensis DSM 14656, whole genome shotgun sequence.</title>
        <authorList>
            <person name="Zhang X."/>
            <person name="Feng G."/>
            <person name="Zhu H."/>
        </authorList>
    </citation>
    <scope>NUCLEOTIDE SEQUENCE [LARGE SCALE GENOMIC DNA]</scope>
    <source>
        <strain evidence="1 2">DSM 14656</strain>
    </source>
</reference>
<gene>
    <name evidence="1" type="ORF">EZ313_20150</name>
</gene>
<accession>A0A4Z0BQT0</accession>
<dbReference type="RefSeq" id="WP_135265099.1">
    <property type="nucleotide sequence ID" value="NZ_SMLM01000003.1"/>
</dbReference>
<evidence type="ECO:0000313" key="2">
    <source>
        <dbReference type="Proteomes" id="UP000298180"/>
    </source>
</evidence>
<sequence length="254" mass="28474">MSQAGLLSSFAPGQALDTLRQPLRQLFNAPKVRRTGQGRIYEGDGQPVIVFPRQGTGPESTAPLRRTLEEAGFRPFDWGHGRDEGPRGMGLPRWLRKLEECVIDAFEVTQAPVTLIGWGLSGIYARELAKRANPLVRQVITLGSPFNTAADPHRRCKVVALLDAGPERMPLCMRNSLRQQPPVPCTAIYSKDDGVVRWEQCVERESHETENIELPGVRHEELPAHPRALEVITHRLAQPKDEWRPFEATARLLS</sequence>
<dbReference type="InterPro" id="IPR029058">
    <property type="entry name" value="AB_hydrolase_fold"/>
</dbReference>
<proteinExistence type="predicted"/>
<dbReference type="AlphaFoldDB" id="A0A4Z0BQT0"/>
<keyword evidence="1" id="KW-0378">Hydrolase</keyword>
<evidence type="ECO:0000313" key="1">
    <source>
        <dbReference type="EMBL" id="TFZ00760.1"/>
    </source>
</evidence>
<dbReference type="Gene3D" id="3.40.50.1820">
    <property type="entry name" value="alpha/beta hydrolase"/>
    <property type="match status" value="1"/>
</dbReference>
<dbReference type="EMBL" id="SMLM01000003">
    <property type="protein sequence ID" value="TFZ00760.1"/>
    <property type="molecule type" value="Genomic_DNA"/>
</dbReference>
<dbReference type="Proteomes" id="UP000298180">
    <property type="component" value="Unassembled WGS sequence"/>
</dbReference>
<protein>
    <submittedName>
        <fullName evidence="1">Alpha/beta hydrolase</fullName>
    </submittedName>
</protein>